<dbReference type="Gene3D" id="3.90.180.10">
    <property type="entry name" value="Medium-chain alcohol dehydrogenases, catalytic domain"/>
    <property type="match status" value="1"/>
</dbReference>
<dbReference type="OrthoDB" id="3727682at2"/>
<reference evidence="2 3" key="1">
    <citation type="submission" date="2019-03" db="EMBL/GenBank/DDBJ databases">
        <title>Sequencing the genomes of 1000 actinobacteria strains.</title>
        <authorList>
            <person name="Klenk H.-P."/>
        </authorList>
    </citation>
    <scope>NUCLEOTIDE SEQUENCE [LARGE SCALE GENOMIC DNA]</scope>
    <source>
        <strain evidence="2 3">DSM 18936</strain>
    </source>
</reference>
<evidence type="ECO:0000259" key="1">
    <source>
        <dbReference type="SMART" id="SM00829"/>
    </source>
</evidence>
<dbReference type="InterPro" id="IPR011032">
    <property type="entry name" value="GroES-like_sf"/>
</dbReference>
<dbReference type="InterPro" id="IPR020843">
    <property type="entry name" value="ER"/>
</dbReference>
<evidence type="ECO:0000313" key="3">
    <source>
        <dbReference type="Proteomes" id="UP000294558"/>
    </source>
</evidence>
<organism evidence="2 3">
    <name type="scientific">Ilumatobacter fluminis</name>
    <dbReference type="NCBI Taxonomy" id="467091"/>
    <lineage>
        <taxon>Bacteria</taxon>
        <taxon>Bacillati</taxon>
        <taxon>Actinomycetota</taxon>
        <taxon>Acidimicrobiia</taxon>
        <taxon>Acidimicrobiales</taxon>
        <taxon>Ilumatobacteraceae</taxon>
        <taxon>Ilumatobacter</taxon>
    </lineage>
</organism>
<comment type="caution">
    <text evidence="2">The sequence shown here is derived from an EMBL/GenBank/DDBJ whole genome shotgun (WGS) entry which is preliminary data.</text>
</comment>
<sequence>MTAITYDSYGGPEVLSISEVERPQPADDQVSIRVQAAEACKSDTEMRSCSFSASWLSVPMRLVLGVRRPRRPVLGLYFAGVIEAVGADVTDFEVGDEVYGTTGLRLGSYGEHLVLPAKATIAPKPATMTFAEAAALPLGACNALNGLRRAQVGAGDTVLVNGAGGVIGAYGVQIARMLGAEVTGVDAAHKESFVRSMGATTFVDYQATDLATLDDRYDVIFDMVPSTPIRRMLALLGPDGRYVSGNPRFTTMLRASRLPLTDDRIQTATDGESRAAFTELAAMVDEGHLVGIVDRVLPMEQVAEAHRLVDTEQRLGAIVLAIGPDAEQRRASTTT</sequence>
<dbReference type="InterPro" id="IPR013154">
    <property type="entry name" value="ADH-like_N"/>
</dbReference>
<keyword evidence="3" id="KW-1185">Reference proteome</keyword>
<dbReference type="AlphaFoldDB" id="A0A4R7I6G5"/>
<dbReference type="Pfam" id="PF08240">
    <property type="entry name" value="ADH_N"/>
    <property type="match status" value="1"/>
</dbReference>
<dbReference type="InterPro" id="IPR036291">
    <property type="entry name" value="NAD(P)-bd_dom_sf"/>
</dbReference>
<dbReference type="SUPFAM" id="SSF51735">
    <property type="entry name" value="NAD(P)-binding Rossmann-fold domains"/>
    <property type="match status" value="1"/>
</dbReference>
<gene>
    <name evidence="2" type="ORF">BDK89_4066</name>
</gene>
<dbReference type="Proteomes" id="UP000294558">
    <property type="component" value="Unassembled WGS sequence"/>
</dbReference>
<accession>A0A4R7I6G5</accession>
<evidence type="ECO:0000313" key="2">
    <source>
        <dbReference type="EMBL" id="TDT18446.1"/>
    </source>
</evidence>
<dbReference type="PANTHER" id="PTHR11695">
    <property type="entry name" value="ALCOHOL DEHYDROGENASE RELATED"/>
    <property type="match status" value="1"/>
</dbReference>
<proteinExistence type="predicted"/>
<name>A0A4R7I6G5_9ACTN</name>
<dbReference type="GO" id="GO:0016491">
    <property type="term" value="F:oxidoreductase activity"/>
    <property type="evidence" value="ECO:0007669"/>
    <property type="project" value="InterPro"/>
</dbReference>
<dbReference type="Pfam" id="PF13602">
    <property type="entry name" value="ADH_zinc_N_2"/>
    <property type="match status" value="1"/>
</dbReference>
<protein>
    <submittedName>
        <fullName evidence="2">NADPH:quinone reductase-like Zn-dependent oxidoreductase</fullName>
    </submittedName>
</protein>
<dbReference type="InterPro" id="IPR050700">
    <property type="entry name" value="YIM1/Zinc_Alcohol_DH_Fams"/>
</dbReference>
<dbReference type="SMART" id="SM00829">
    <property type="entry name" value="PKS_ER"/>
    <property type="match status" value="1"/>
</dbReference>
<dbReference type="SUPFAM" id="SSF50129">
    <property type="entry name" value="GroES-like"/>
    <property type="match status" value="1"/>
</dbReference>
<dbReference type="PANTHER" id="PTHR11695:SF294">
    <property type="entry name" value="RETICULON-4-INTERACTING PROTEIN 1, MITOCHONDRIAL"/>
    <property type="match status" value="1"/>
</dbReference>
<dbReference type="Gene3D" id="3.40.50.720">
    <property type="entry name" value="NAD(P)-binding Rossmann-like Domain"/>
    <property type="match status" value="1"/>
</dbReference>
<feature type="domain" description="Enoyl reductase (ER)" evidence="1">
    <location>
        <begin position="10"/>
        <end position="320"/>
    </location>
</feature>
<dbReference type="CDD" id="cd08267">
    <property type="entry name" value="MDR1"/>
    <property type="match status" value="1"/>
</dbReference>
<dbReference type="EMBL" id="SOAU01000001">
    <property type="protein sequence ID" value="TDT18446.1"/>
    <property type="molecule type" value="Genomic_DNA"/>
</dbReference>